<dbReference type="Gene3D" id="3.40.50.2300">
    <property type="match status" value="2"/>
</dbReference>
<proteinExistence type="inferred from homology"/>
<protein>
    <submittedName>
        <fullName evidence="5">Substrate-binding domain-containing protein</fullName>
    </submittedName>
</protein>
<evidence type="ECO:0000313" key="5">
    <source>
        <dbReference type="EMBL" id="MUG72331.1"/>
    </source>
</evidence>
<comment type="caution">
    <text evidence="5">The sequence shown here is derived from an EMBL/GenBank/DDBJ whole genome shotgun (WGS) entry which is preliminary data.</text>
</comment>
<sequence>MDLYLCDGIARVFKETLQIVMHNPISIKGDLSMKAKRNLVMLFTLFCLALIFSGCSSDASNSGTPSAASSETPAKNKKKVVGVLIGDFSAQFHAYIMDGMKVEAKKYPDVQFVYVDGKFDSTVQLGQVENFIAQKVDAIIFVPGDSEGSRPAVDLIAKAGIPLINVNTKVPNADQVAAYAYAGSSSVESGEILMEAMAEVMGGKGNMIELQGWYGHEPQIERHQGIANILKKHPDIKVLAEDSGKWNREEGMKKVENWIQSDLKGKFNAIVAHNDEMAVGAVKALEDAGLLEQVVVGGIDATPDALNMLKAGKLKVTVFQDAFGQGAKGVELAVKVLNGEKLEKEYIIPYKRVKPEEADKYLAIYGKK</sequence>
<evidence type="ECO:0000256" key="2">
    <source>
        <dbReference type="ARBA" id="ARBA00007639"/>
    </source>
</evidence>
<reference evidence="5 6" key="1">
    <citation type="submission" date="2019-11" db="EMBL/GenBank/DDBJ databases">
        <title>Draft genome sequences of five Paenibacillus species of dairy origin.</title>
        <authorList>
            <person name="Olajide A.M."/>
            <person name="Chen S."/>
            <person name="Lapointe G."/>
        </authorList>
    </citation>
    <scope>NUCLEOTIDE SEQUENCE [LARGE SCALE GENOMIC DNA]</scope>
    <source>
        <strain evidence="5 6">2CS3</strain>
    </source>
</reference>
<organism evidence="5 6">
    <name type="scientific">Paenibacillus validus</name>
    <dbReference type="NCBI Taxonomy" id="44253"/>
    <lineage>
        <taxon>Bacteria</taxon>
        <taxon>Bacillati</taxon>
        <taxon>Bacillota</taxon>
        <taxon>Bacilli</taxon>
        <taxon>Bacillales</taxon>
        <taxon>Paenibacillaceae</taxon>
        <taxon>Paenibacillus</taxon>
    </lineage>
</organism>
<dbReference type="PANTHER" id="PTHR46847">
    <property type="entry name" value="D-ALLOSE-BINDING PERIPLASMIC PROTEIN-RELATED"/>
    <property type="match status" value="1"/>
</dbReference>
<evidence type="ECO:0000256" key="3">
    <source>
        <dbReference type="ARBA" id="ARBA00022729"/>
    </source>
</evidence>
<comment type="subcellular location">
    <subcellularLocation>
        <location evidence="1">Cell envelope</location>
    </subcellularLocation>
</comment>
<dbReference type="EMBL" id="WNZX01000014">
    <property type="protein sequence ID" value="MUG72331.1"/>
    <property type="molecule type" value="Genomic_DNA"/>
</dbReference>
<accession>A0A7X2ZDS8</accession>
<name>A0A7X2ZDS8_9BACL</name>
<evidence type="ECO:0000313" key="6">
    <source>
        <dbReference type="Proteomes" id="UP000450917"/>
    </source>
</evidence>
<dbReference type="GO" id="GO:0030313">
    <property type="term" value="C:cell envelope"/>
    <property type="evidence" value="ECO:0007669"/>
    <property type="project" value="UniProtKB-SubCell"/>
</dbReference>
<keyword evidence="6" id="KW-1185">Reference proteome</keyword>
<gene>
    <name evidence="5" type="ORF">GNP93_16795</name>
</gene>
<dbReference type="InterPro" id="IPR025997">
    <property type="entry name" value="SBP_2_dom"/>
</dbReference>
<dbReference type="Pfam" id="PF13407">
    <property type="entry name" value="Peripla_BP_4"/>
    <property type="match status" value="1"/>
</dbReference>
<keyword evidence="3" id="KW-0732">Signal</keyword>
<dbReference type="SUPFAM" id="SSF53822">
    <property type="entry name" value="Periplasmic binding protein-like I"/>
    <property type="match status" value="1"/>
</dbReference>
<dbReference type="PANTHER" id="PTHR46847:SF1">
    <property type="entry name" value="D-ALLOSE-BINDING PERIPLASMIC PROTEIN-RELATED"/>
    <property type="match status" value="1"/>
</dbReference>
<comment type="similarity">
    <text evidence="2">Belongs to the bacterial solute-binding protein 2 family.</text>
</comment>
<dbReference type="InterPro" id="IPR028082">
    <property type="entry name" value="Peripla_BP_I"/>
</dbReference>
<evidence type="ECO:0000256" key="1">
    <source>
        <dbReference type="ARBA" id="ARBA00004196"/>
    </source>
</evidence>
<dbReference type="AlphaFoldDB" id="A0A7X2ZDS8"/>
<dbReference type="Proteomes" id="UP000450917">
    <property type="component" value="Unassembled WGS sequence"/>
</dbReference>
<dbReference type="CDD" id="cd06301">
    <property type="entry name" value="PBP1_rhizopine_binding-like"/>
    <property type="match status" value="1"/>
</dbReference>
<feature type="domain" description="Periplasmic binding protein" evidence="4">
    <location>
        <begin position="81"/>
        <end position="341"/>
    </location>
</feature>
<evidence type="ECO:0000259" key="4">
    <source>
        <dbReference type="Pfam" id="PF13407"/>
    </source>
</evidence>
<dbReference type="GO" id="GO:0030246">
    <property type="term" value="F:carbohydrate binding"/>
    <property type="evidence" value="ECO:0007669"/>
    <property type="project" value="UniProtKB-ARBA"/>
</dbReference>